<dbReference type="GO" id="GO:0005737">
    <property type="term" value="C:cytoplasm"/>
    <property type="evidence" value="ECO:0007669"/>
    <property type="project" value="TreeGrafter"/>
</dbReference>
<name>A0A812DXD8_ACAPH</name>
<proteinExistence type="predicted"/>
<evidence type="ECO:0000313" key="2">
    <source>
        <dbReference type="EMBL" id="CAE1313083.1"/>
    </source>
</evidence>
<gene>
    <name evidence="2" type="ORF">SPHA_64315</name>
</gene>
<dbReference type="GO" id="GO:0009966">
    <property type="term" value="P:regulation of signal transduction"/>
    <property type="evidence" value="ECO:0007669"/>
    <property type="project" value="InterPro"/>
</dbReference>
<dbReference type="InterPro" id="IPR042651">
    <property type="entry name" value="Rgs22"/>
</dbReference>
<dbReference type="GO" id="GO:0005634">
    <property type="term" value="C:nucleus"/>
    <property type="evidence" value="ECO:0007669"/>
    <property type="project" value="TreeGrafter"/>
</dbReference>
<protein>
    <recommendedName>
        <fullName evidence="4">RGS domain-containing protein</fullName>
    </recommendedName>
</protein>
<comment type="caution">
    <text evidence="2">The sequence shown here is derived from an EMBL/GenBank/DDBJ whole genome shotgun (WGS) entry which is preliminary data.</text>
</comment>
<accession>A0A812DXD8</accession>
<evidence type="ECO:0008006" key="4">
    <source>
        <dbReference type="Google" id="ProtNLM"/>
    </source>
</evidence>
<organism evidence="2 3">
    <name type="scientific">Acanthosepion pharaonis</name>
    <name type="common">Pharaoh cuttlefish</name>
    <name type="synonym">Sepia pharaonis</name>
    <dbReference type="NCBI Taxonomy" id="158019"/>
    <lineage>
        <taxon>Eukaryota</taxon>
        <taxon>Metazoa</taxon>
        <taxon>Spiralia</taxon>
        <taxon>Lophotrochozoa</taxon>
        <taxon>Mollusca</taxon>
        <taxon>Cephalopoda</taxon>
        <taxon>Coleoidea</taxon>
        <taxon>Decapodiformes</taxon>
        <taxon>Sepiida</taxon>
        <taxon>Sepiina</taxon>
        <taxon>Sepiidae</taxon>
        <taxon>Acanthosepion</taxon>
    </lineage>
</organism>
<sequence>MQNERLPLFLQSRLYAEYRLAKILSQVRLIRHDKTAVPDLYLSLTTLQEPPKVAISPIPEEAEDESSENMMENVHISFGDTSLSDIESWQNSFHERMFSQKRGSDSDLADVSESPNSEATTMFSSPNISPLPGTPPCILFADMDILRPEIGPPVYVGPYSKQADVPAVRILPPKRNRSSLHVNNLHELSQMLIALVVKNALVEVEGVSEEEVEESHIYNNLFPFYRKNSTSLTMELFKKFIHFDQPVDKTVDHIVLTDLFGYEKPANNDSSIVLSVDDEKEQHLENEYFDSGDQNSGCFSTVANIGEFQSFLNETSSEKNWYLWIDLEKFRLSKTDAGKET</sequence>
<dbReference type="GO" id="GO:0001965">
    <property type="term" value="F:G-protein alpha-subunit binding"/>
    <property type="evidence" value="ECO:0007669"/>
    <property type="project" value="InterPro"/>
</dbReference>
<dbReference type="Proteomes" id="UP000597762">
    <property type="component" value="Unassembled WGS sequence"/>
</dbReference>
<dbReference type="PANTHER" id="PTHR46583">
    <property type="entry name" value="REGULATOR OF G-PROTEIN SIGNALING 22"/>
    <property type="match status" value="1"/>
</dbReference>
<dbReference type="OrthoDB" id="10013157at2759"/>
<dbReference type="EMBL" id="CAHIKZ030004626">
    <property type="protein sequence ID" value="CAE1313083.1"/>
    <property type="molecule type" value="Genomic_DNA"/>
</dbReference>
<reference evidence="2" key="1">
    <citation type="submission" date="2021-01" db="EMBL/GenBank/DDBJ databases">
        <authorList>
            <person name="Li R."/>
            <person name="Bekaert M."/>
        </authorList>
    </citation>
    <scope>NUCLEOTIDE SEQUENCE</scope>
    <source>
        <strain evidence="2">Farmed</strain>
    </source>
</reference>
<feature type="region of interest" description="Disordered" evidence="1">
    <location>
        <begin position="103"/>
        <end position="128"/>
    </location>
</feature>
<keyword evidence="3" id="KW-1185">Reference proteome</keyword>
<dbReference type="AlphaFoldDB" id="A0A812DXD8"/>
<evidence type="ECO:0000256" key="1">
    <source>
        <dbReference type="SAM" id="MobiDB-lite"/>
    </source>
</evidence>
<feature type="compositionally biased region" description="Polar residues" evidence="1">
    <location>
        <begin position="113"/>
        <end position="128"/>
    </location>
</feature>
<dbReference type="PANTHER" id="PTHR46583:SF1">
    <property type="entry name" value="REGULATOR OF G-PROTEIN SIGNALING 22"/>
    <property type="match status" value="1"/>
</dbReference>
<evidence type="ECO:0000313" key="3">
    <source>
        <dbReference type="Proteomes" id="UP000597762"/>
    </source>
</evidence>